<organism evidence="13 14">
    <name type="scientific">Exocentrus adspersus</name>
    <dbReference type="NCBI Taxonomy" id="1586481"/>
    <lineage>
        <taxon>Eukaryota</taxon>
        <taxon>Metazoa</taxon>
        <taxon>Ecdysozoa</taxon>
        <taxon>Arthropoda</taxon>
        <taxon>Hexapoda</taxon>
        <taxon>Insecta</taxon>
        <taxon>Pterygota</taxon>
        <taxon>Neoptera</taxon>
        <taxon>Endopterygota</taxon>
        <taxon>Coleoptera</taxon>
        <taxon>Polyphaga</taxon>
        <taxon>Cucujiformia</taxon>
        <taxon>Chrysomeloidea</taxon>
        <taxon>Cerambycidae</taxon>
        <taxon>Lamiinae</taxon>
        <taxon>Acanthocinini</taxon>
        <taxon>Exocentrus</taxon>
    </lineage>
</organism>
<evidence type="ECO:0000256" key="10">
    <source>
        <dbReference type="SAM" id="Phobius"/>
    </source>
</evidence>
<evidence type="ECO:0000256" key="9">
    <source>
        <dbReference type="ARBA" id="ARBA00023224"/>
    </source>
</evidence>
<keyword evidence="7 10" id="KW-0472">Membrane</keyword>
<feature type="transmembrane region" description="Helical" evidence="10">
    <location>
        <begin position="129"/>
        <end position="149"/>
    </location>
</feature>
<dbReference type="Pfam" id="PF02793">
    <property type="entry name" value="HRM"/>
    <property type="match status" value="1"/>
</dbReference>
<name>A0AAV8VH56_9CUCU</name>
<dbReference type="Proteomes" id="UP001159042">
    <property type="component" value="Unassembled WGS sequence"/>
</dbReference>
<keyword evidence="9" id="KW-0807">Transducer</keyword>
<feature type="transmembrane region" description="Helical" evidence="10">
    <location>
        <begin position="287"/>
        <end position="316"/>
    </location>
</feature>
<comment type="similarity">
    <text evidence="2">Belongs to the G-protein coupled receptor 2 family.</text>
</comment>
<protein>
    <submittedName>
        <fullName evidence="13">Uncharacterized protein</fullName>
    </submittedName>
</protein>
<dbReference type="AlphaFoldDB" id="A0AAV8VH56"/>
<evidence type="ECO:0000313" key="14">
    <source>
        <dbReference type="Proteomes" id="UP001159042"/>
    </source>
</evidence>
<dbReference type="EMBL" id="JANEYG010000093">
    <property type="protein sequence ID" value="KAJ8913470.1"/>
    <property type="molecule type" value="Genomic_DNA"/>
</dbReference>
<dbReference type="PROSITE" id="PS50261">
    <property type="entry name" value="G_PROTEIN_RECEP_F2_4"/>
    <property type="match status" value="1"/>
</dbReference>
<evidence type="ECO:0000313" key="13">
    <source>
        <dbReference type="EMBL" id="KAJ8913470.1"/>
    </source>
</evidence>
<dbReference type="SUPFAM" id="SSF81321">
    <property type="entry name" value="Family A G protein-coupled receptor-like"/>
    <property type="match status" value="1"/>
</dbReference>
<dbReference type="InterPro" id="IPR036445">
    <property type="entry name" value="GPCR_2_extracell_dom_sf"/>
</dbReference>
<dbReference type="InterPro" id="IPR050332">
    <property type="entry name" value="GPCR_2"/>
</dbReference>
<dbReference type="PROSITE" id="PS50227">
    <property type="entry name" value="G_PROTEIN_RECEP_F2_3"/>
    <property type="match status" value="1"/>
</dbReference>
<feature type="domain" description="G-protein coupled receptors family 2 profile 1" evidence="11">
    <location>
        <begin position="16"/>
        <end position="101"/>
    </location>
</feature>
<comment type="subcellular location">
    <subcellularLocation>
        <location evidence="1">Cell membrane</location>
        <topology evidence="1">Multi-pass membrane protein</topology>
    </subcellularLocation>
</comment>
<evidence type="ECO:0000256" key="5">
    <source>
        <dbReference type="ARBA" id="ARBA00022989"/>
    </source>
</evidence>
<accession>A0AAV8VH56</accession>
<evidence type="ECO:0000256" key="1">
    <source>
        <dbReference type="ARBA" id="ARBA00004651"/>
    </source>
</evidence>
<dbReference type="InterPro" id="IPR000832">
    <property type="entry name" value="GPCR_2_secretin-like"/>
</dbReference>
<evidence type="ECO:0000259" key="12">
    <source>
        <dbReference type="PROSITE" id="PS50261"/>
    </source>
</evidence>
<dbReference type="Pfam" id="PF00002">
    <property type="entry name" value="7tm_2"/>
    <property type="match status" value="1"/>
</dbReference>
<evidence type="ECO:0000256" key="7">
    <source>
        <dbReference type="ARBA" id="ARBA00023136"/>
    </source>
</evidence>
<feature type="domain" description="G-protein coupled receptors family 2 profile 2" evidence="12">
    <location>
        <begin position="124"/>
        <end position="392"/>
    </location>
</feature>
<keyword evidence="5 10" id="KW-1133">Transmembrane helix</keyword>
<feature type="transmembrane region" description="Helical" evidence="10">
    <location>
        <begin position="250"/>
        <end position="275"/>
    </location>
</feature>
<feature type="transmembrane region" description="Helical" evidence="10">
    <location>
        <begin position="337"/>
        <end position="359"/>
    </location>
</feature>
<keyword evidence="6" id="KW-0297">G-protein coupled receptor</keyword>
<dbReference type="GO" id="GO:0007166">
    <property type="term" value="P:cell surface receptor signaling pathway"/>
    <property type="evidence" value="ECO:0007669"/>
    <property type="project" value="InterPro"/>
</dbReference>
<evidence type="ECO:0000259" key="11">
    <source>
        <dbReference type="PROSITE" id="PS50227"/>
    </source>
</evidence>
<dbReference type="Gene3D" id="1.20.1070.10">
    <property type="entry name" value="Rhodopsin 7-helix transmembrane proteins"/>
    <property type="match status" value="1"/>
</dbReference>
<evidence type="ECO:0000256" key="2">
    <source>
        <dbReference type="ARBA" id="ARBA00005314"/>
    </source>
</evidence>
<comment type="caution">
    <text evidence="13">The sequence shown here is derived from an EMBL/GenBank/DDBJ whole genome shotgun (WGS) entry which is preliminary data.</text>
</comment>
<reference evidence="13 14" key="1">
    <citation type="journal article" date="2023" name="Insect Mol. Biol.">
        <title>Genome sequencing provides insights into the evolution of gene families encoding plant cell wall-degrading enzymes in longhorned beetles.</title>
        <authorList>
            <person name="Shin N.R."/>
            <person name="Okamura Y."/>
            <person name="Kirsch R."/>
            <person name="Pauchet Y."/>
        </authorList>
    </citation>
    <scope>NUCLEOTIDE SEQUENCE [LARGE SCALE GENOMIC DNA]</scope>
    <source>
        <strain evidence="13">EAD_L_NR</strain>
    </source>
</reference>
<dbReference type="GO" id="GO:0005886">
    <property type="term" value="C:plasma membrane"/>
    <property type="evidence" value="ECO:0007669"/>
    <property type="project" value="UniProtKB-SubCell"/>
</dbReference>
<dbReference type="PANTHER" id="PTHR45620">
    <property type="entry name" value="PDF RECEPTOR-LIKE PROTEIN-RELATED"/>
    <property type="match status" value="1"/>
</dbReference>
<feature type="transmembrane region" description="Helical" evidence="10">
    <location>
        <begin position="371"/>
        <end position="391"/>
    </location>
</feature>
<evidence type="ECO:0000256" key="6">
    <source>
        <dbReference type="ARBA" id="ARBA00023040"/>
    </source>
</evidence>
<dbReference type="SMART" id="SM00008">
    <property type="entry name" value="HormR"/>
    <property type="match status" value="1"/>
</dbReference>
<dbReference type="InterPro" id="IPR001879">
    <property type="entry name" value="GPCR_2_extracellular_dom"/>
</dbReference>
<dbReference type="GO" id="GO:0017046">
    <property type="term" value="F:peptide hormone binding"/>
    <property type="evidence" value="ECO:0007669"/>
    <property type="project" value="TreeGrafter"/>
</dbReference>
<keyword evidence="14" id="KW-1185">Reference proteome</keyword>
<dbReference type="PANTHER" id="PTHR45620:SF1">
    <property type="entry name" value="G-PROTEIN COUPLED RECEPTORS FAMILY 2 PROFILE 2 DOMAIN-CONTAINING PROTEIN"/>
    <property type="match status" value="1"/>
</dbReference>
<evidence type="ECO:0000256" key="8">
    <source>
        <dbReference type="ARBA" id="ARBA00023170"/>
    </source>
</evidence>
<dbReference type="SUPFAM" id="SSF111418">
    <property type="entry name" value="Hormone receptor domain"/>
    <property type="match status" value="1"/>
</dbReference>
<dbReference type="GO" id="GO:0007188">
    <property type="term" value="P:adenylate cyclase-modulating G protein-coupled receptor signaling pathway"/>
    <property type="evidence" value="ECO:0007669"/>
    <property type="project" value="TreeGrafter"/>
</dbReference>
<dbReference type="InterPro" id="IPR017981">
    <property type="entry name" value="GPCR_2-like_7TM"/>
</dbReference>
<proteinExistence type="inferred from homology"/>
<gene>
    <name evidence="13" type="ORF">NQ315_013850</name>
</gene>
<dbReference type="GO" id="GO:0008528">
    <property type="term" value="F:G protein-coupled peptide receptor activity"/>
    <property type="evidence" value="ECO:0007669"/>
    <property type="project" value="TreeGrafter"/>
</dbReference>
<feature type="transmembrane region" description="Helical" evidence="10">
    <location>
        <begin position="206"/>
        <end position="229"/>
    </location>
</feature>
<dbReference type="PRINTS" id="PR00249">
    <property type="entry name" value="GPCRSECRETIN"/>
</dbReference>
<keyword evidence="4 10" id="KW-0812">Transmembrane</keyword>
<evidence type="ECO:0000256" key="3">
    <source>
        <dbReference type="ARBA" id="ARBA00022475"/>
    </source>
</evidence>
<keyword evidence="3" id="KW-1003">Cell membrane</keyword>
<sequence>MNVSQVDKVIQTLKNNCYNLQLEKNQNQSFQNTFCEAVFDGYFCWPFTKAGELAIQPCSNDLLKSIKKGLASRQCTENGTWFIPENYTEPWSNLTECGSFYIETGATELPPTLNPIYSQWLPVMKNISYFGYAISIVSLVTALCILINIQRLHCPRNKLHINLFTSFVMRCFMSILKDGLFVSGTALVYETEYIDGEPKFLKDMKYSWVCKAIISIRWYFVLSNFMLMLMEGMYLHNLMFLNLFSDNHGVRIYCLLGWGVPVLFIIPWIVLRILYEDVLCWTQKENLYISLFIDLPIGITIVINFLLFLIIVRVLIVKLNNACIQQRRIKYRKLLKATLILIPLFGVPYSFSLLMSFYITKSHILEVVWLFFDQTFTAFQGLFAALVYCLLNNEVQMELKRKYSSMKDRTDKEFRRSRTISNTQQFILQANDDSPENVQNIENDKHNPEEIVLTKEHNCYF</sequence>
<evidence type="ECO:0000256" key="4">
    <source>
        <dbReference type="ARBA" id="ARBA00022692"/>
    </source>
</evidence>
<dbReference type="Gene3D" id="4.10.1240.10">
    <property type="entry name" value="GPCR, family 2, extracellular hormone receptor domain"/>
    <property type="match status" value="1"/>
</dbReference>
<keyword evidence="8" id="KW-0675">Receptor</keyword>